<keyword evidence="4 7" id="KW-0472">Membrane</keyword>
<dbReference type="Proteomes" id="UP001303760">
    <property type="component" value="Unassembled WGS sequence"/>
</dbReference>
<comment type="similarity">
    <text evidence="5">Belongs to the SAT4 family.</text>
</comment>
<evidence type="ECO:0000256" key="4">
    <source>
        <dbReference type="ARBA" id="ARBA00023136"/>
    </source>
</evidence>
<feature type="transmembrane region" description="Helical" evidence="7">
    <location>
        <begin position="252"/>
        <end position="272"/>
    </location>
</feature>
<dbReference type="GO" id="GO:0016020">
    <property type="term" value="C:membrane"/>
    <property type="evidence" value="ECO:0007669"/>
    <property type="project" value="UniProtKB-SubCell"/>
</dbReference>
<feature type="region of interest" description="Disordered" evidence="6">
    <location>
        <begin position="300"/>
        <end position="393"/>
    </location>
</feature>
<feature type="compositionally biased region" description="Basic and acidic residues" evidence="6">
    <location>
        <begin position="345"/>
        <end position="364"/>
    </location>
</feature>
<feature type="transmembrane region" description="Helical" evidence="7">
    <location>
        <begin position="20"/>
        <end position="41"/>
    </location>
</feature>
<feature type="transmembrane region" description="Helical" evidence="7">
    <location>
        <begin position="214"/>
        <end position="232"/>
    </location>
</feature>
<reference evidence="9" key="2">
    <citation type="submission" date="2023-05" db="EMBL/GenBank/DDBJ databases">
        <authorList>
            <consortium name="Lawrence Berkeley National Laboratory"/>
            <person name="Steindorff A."/>
            <person name="Hensen N."/>
            <person name="Bonometti L."/>
            <person name="Westerberg I."/>
            <person name="Brannstrom I.O."/>
            <person name="Guillou S."/>
            <person name="Cros-Aarteil S."/>
            <person name="Calhoun S."/>
            <person name="Haridas S."/>
            <person name="Kuo A."/>
            <person name="Mondo S."/>
            <person name="Pangilinan J."/>
            <person name="Riley R."/>
            <person name="Labutti K."/>
            <person name="Andreopoulos B."/>
            <person name="Lipzen A."/>
            <person name="Chen C."/>
            <person name="Yanf M."/>
            <person name="Daum C."/>
            <person name="Ng V."/>
            <person name="Clum A."/>
            <person name="Ohm R."/>
            <person name="Martin F."/>
            <person name="Silar P."/>
            <person name="Natvig D."/>
            <person name="Lalanne C."/>
            <person name="Gautier V."/>
            <person name="Ament-Velasquez S.L."/>
            <person name="Kruys A."/>
            <person name="Hutchinson M.I."/>
            <person name="Powell A.J."/>
            <person name="Barry K."/>
            <person name="Miller A.N."/>
            <person name="Grigoriev I.V."/>
            <person name="Debuchy R."/>
            <person name="Gladieux P."/>
            <person name="Thoren M.H."/>
            <person name="Johannesson H."/>
        </authorList>
    </citation>
    <scope>NUCLEOTIDE SEQUENCE</scope>
    <source>
        <strain evidence="9">CBS 532.94</strain>
    </source>
</reference>
<feature type="transmembrane region" description="Helical" evidence="7">
    <location>
        <begin position="131"/>
        <end position="152"/>
    </location>
</feature>
<organism evidence="9 10">
    <name type="scientific">Achaetomium macrosporum</name>
    <dbReference type="NCBI Taxonomy" id="79813"/>
    <lineage>
        <taxon>Eukaryota</taxon>
        <taxon>Fungi</taxon>
        <taxon>Dikarya</taxon>
        <taxon>Ascomycota</taxon>
        <taxon>Pezizomycotina</taxon>
        <taxon>Sordariomycetes</taxon>
        <taxon>Sordariomycetidae</taxon>
        <taxon>Sordariales</taxon>
        <taxon>Chaetomiaceae</taxon>
        <taxon>Achaetomium</taxon>
    </lineage>
</organism>
<name>A0AAN7C0C7_9PEZI</name>
<dbReference type="InterPro" id="IPR052337">
    <property type="entry name" value="SAT4-like"/>
</dbReference>
<evidence type="ECO:0000313" key="10">
    <source>
        <dbReference type="Proteomes" id="UP001303760"/>
    </source>
</evidence>
<dbReference type="Pfam" id="PF20684">
    <property type="entry name" value="Fung_rhodopsin"/>
    <property type="match status" value="1"/>
</dbReference>
<keyword evidence="3 7" id="KW-1133">Transmembrane helix</keyword>
<dbReference type="PANTHER" id="PTHR33048:SF155">
    <property type="entry name" value="INTEGRAL MEMBRANE PROTEIN"/>
    <property type="match status" value="1"/>
</dbReference>
<evidence type="ECO:0000256" key="1">
    <source>
        <dbReference type="ARBA" id="ARBA00004141"/>
    </source>
</evidence>
<dbReference type="EMBL" id="MU860749">
    <property type="protein sequence ID" value="KAK4232949.1"/>
    <property type="molecule type" value="Genomic_DNA"/>
</dbReference>
<keyword evidence="10" id="KW-1185">Reference proteome</keyword>
<evidence type="ECO:0000256" key="3">
    <source>
        <dbReference type="ARBA" id="ARBA00022989"/>
    </source>
</evidence>
<evidence type="ECO:0000256" key="6">
    <source>
        <dbReference type="SAM" id="MobiDB-lite"/>
    </source>
</evidence>
<protein>
    <recommendedName>
        <fullName evidence="8">Rhodopsin domain-containing protein</fullName>
    </recommendedName>
</protein>
<comment type="subcellular location">
    <subcellularLocation>
        <location evidence="1">Membrane</location>
        <topology evidence="1">Multi-pass membrane protein</topology>
    </subcellularLocation>
</comment>
<reference evidence="9" key="1">
    <citation type="journal article" date="2023" name="Mol. Phylogenet. Evol.">
        <title>Genome-scale phylogeny and comparative genomics of the fungal order Sordariales.</title>
        <authorList>
            <person name="Hensen N."/>
            <person name="Bonometti L."/>
            <person name="Westerberg I."/>
            <person name="Brannstrom I.O."/>
            <person name="Guillou S."/>
            <person name="Cros-Aarteil S."/>
            <person name="Calhoun S."/>
            <person name="Haridas S."/>
            <person name="Kuo A."/>
            <person name="Mondo S."/>
            <person name="Pangilinan J."/>
            <person name="Riley R."/>
            <person name="LaButti K."/>
            <person name="Andreopoulos B."/>
            <person name="Lipzen A."/>
            <person name="Chen C."/>
            <person name="Yan M."/>
            <person name="Daum C."/>
            <person name="Ng V."/>
            <person name="Clum A."/>
            <person name="Steindorff A."/>
            <person name="Ohm R.A."/>
            <person name="Martin F."/>
            <person name="Silar P."/>
            <person name="Natvig D.O."/>
            <person name="Lalanne C."/>
            <person name="Gautier V."/>
            <person name="Ament-Velasquez S.L."/>
            <person name="Kruys A."/>
            <person name="Hutchinson M.I."/>
            <person name="Powell A.J."/>
            <person name="Barry K."/>
            <person name="Miller A.N."/>
            <person name="Grigoriev I.V."/>
            <person name="Debuchy R."/>
            <person name="Gladieux P."/>
            <person name="Hiltunen Thoren M."/>
            <person name="Johannesson H."/>
        </authorList>
    </citation>
    <scope>NUCLEOTIDE SEQUENCE</scope>
    <source>
        <strain evidence="9">CBS 532.94</strain>
    </source>
</reference>
<dbReference type="AlphaFoldDB" id="A0AAN7C0C7"/>
<evidence type="ECO:0000259" key="8">
    <source>
        <dbReference type="Pfam" id="PF20684"/>
    </source>
</evidence>
<feature type="transmembrane region" description="Helical" evidence="7">
    <location>
        <begin position="94"/>
        <end position="119"/>
    </location>
</feature>
<feature type="transmembrane region" description="Helical" evidence="7">
    <location>
        <begin position="53"/>
        <end position="74"/>
    </location>
</feature>
<evidence type="ECO:0000256" key="5">
    <source>
        <dbReference type="ARBA" id="ARBA00038359"/>
    </source>
</evidence>
<feature type="compositionally biased region" description="Gly residues" evidence="6">
    <location>
        <begin position="309"/>
        <end position="319"/>
    </location>
</feature>
<feature type="transmembrane region" description="Helical" evidence="7">
    <location>
        <begin position="172"/>
        <end position="202"/>
    </location>
</feature>
<evidence type="ECO:0000256" key="7">
    <source>
        <dbReference type="SAM" id="Phobius"/>
    </source>
</evidence>
<accession>A0AAN7C0C7</accession>
<keyword evidence="2 7" id="KW-0812">Transmembrane</keyword>
<proteinExistence type="inferred from homology"/>
<evidence type="ECO:0000256" key="2">
    <source>
        <dbReference type="ARBA" id="ARBA00022692"/>
    </source>
</evidence>
<comment type="caution">
    <text evidence="9">The sequence shown here is derived from an EMBL/GenBank/DDBJ whole genome shotgun (WGS) entry which is preliminary data.</text>
</comment>
<gene>
    <name evidence="9" type="ORF">C8A03DRAFT_39380</name>
</gene>
<dbReference type="InterPro" id="IPR049326">
    <property type="entry name" value="Rhodopsin_dom_fungi"/>
</dbReference>
<feature type="domain" description="Rhodopsin" evidence="8">
    <location>
        <begin position="37"/>
        <end position="277"/>
    </location>
</feature>
<evidence type="ECO:0000313" key="9">
    <source>
        <dbReference type="EMBL" id="KAK4232949.1"/>
    </source>
</evidence>
<sequence length="422" mass="45196">MSLGATLDPRLAADDKGPGIIATICVVTVLETLFCAARIYTRGCILGRLHLDDYLIILSVMMGWSSVAFSIMAVKSGNGKHFAILTTEQKSGAIFWTMVGFCPGILSFGIPKLAVVALLTRLLNPGRIHKIFLWCLVTLCLLSLLGCVVVLFGRCTPARSLWDFNVKPDSCFSVWILVDYGIYAGTFSAFTDLYLAVYPAAILFTLQMNLRKKIALSTALGVGSLATIIAVYKTTRIPGLATKDFSYDTSDLVVWTAIEGAAIIIAACIPVLKPFVDRIVSSRIFDSLMSSRHRGYNSYGASKDYPGSSGHGGHGGLSDHGGIELSNLRSRKRPVKDPSGLTFLDETRAGSEESILKNGERRAELPAVPEGKSDMAAEGSSIDGEAGSSHVLRTPPPAVVAARIVRTDVVSVSYGQPALKSV</sequence>
<dbReference type="PANTHER" id="PTHR33048">
    <property type="entry name" value="PTH11-LIKE INTEGRAL MEMBRANE PROTEIN (AFU_ORTHOLOGUE AFUA_5G11245)"/>
    <property type="match status" value="1"/>
</dbReference>